<dbReference type="Pfam" id="PF00589">
    <property type="entry name" value="Phage_integrase"/>
    <property type="match status" value="1"/>
</dbReference>
<evidence type="ECO:0000313" key="5">
    <source>
        <dbReference type="EMBL" id="MFD2514175.1"/>
    </source>
</evidence>
<dbReference type="InterPro" id="IPR035386">
    <property type="entry name" value="Arm-DNA-bind_5"/>
</dbReference>
<dbReference type="EMBL" id="JBHULU010000013">
    <property type="protein sequence ID" value="MFD2514175.1"/>
    <property type="molecule type" value="Genomic_DNA"/>
</dbReference>
<keyword evidence="3" id="KW-0233">DNA recombination</keyword>
<protein>
    <submittedName>
        <fullName evidence="5">Phage integrase SAM-like domain-containing protein</fullName>
    </submittedName>
</protein>
<accession>A0ABW5IQ81</accession>
<comment type="similarity">
    <text evidence="1">Belongs to the 'phage' integrase family.</text>
</comment>
<gene>
    <name evidence="5" type="ORF">ACFSRY_09880</name>
</gene>
<dbReference type="InterPro" id="IPR002104">
    <property type="entry name" value="Integrase_catalytic"/>
</dbReference>
<evidence type="ECO:0000313" key="6">
    <source>
        <dbReference type="Proteomes" id="UP001597544"/>
    </source>
</evidence>
<evidence type="ECO:0000256" key="2">
    <source>
        <dbReference type="ARBA" id="ARBA00023125"/>
    </source>
</evidence>
<name>A0ABW5IQ81_9BACT</name>
<dbReference type="InterPro" id="IPR011010">
    <property type="entry name" value="DNA_brk_join_enz"/>
</dbReference>
<dbReference type="Pfam" id="PF13102">
    <property type="entry name" value="Phage_int_SAM_5"/>
    <property type="match status" value="1"/>
</dbReference>
<dbReference type="Proteomes" id="UP001597544">
    <property type="component" value="Unassembled WGS sequence"/>
</dbReference>
<dbReference type="InterPro" id="IPR050090">
    <property type="entry name" value="Tyrosine_recombinase_XerCD"/>
</dbReference>
<dbReference type="Gene3D" id="1.10.150.130">
    <property type="match status" value="1"/>
</dbReference>
<dbReference type="SUPFAM" id="SSF56349">
    <property type="entry name" value="DNA breaking-rejoining enzymes"/>
    <property type="match status" value="1"/>
</dbReference>
<evidence type="ECO:0000256" key="1">
    <source>
        <dbReference type="ARBA" id="ARBA00008857"/>
    </source>
</evidence>
<keyword evidence="6" id="KW-1185">Reference proteome</keyword>
<keyword evidence="2" id="KW-0238">DNA-binding</keyword>
<evidence type="ECO:0000256" key="3">
    <source>
        <dbReference type="ARBA" id="ARBA00023172"/>
    </source>
</evidence>
<dbReference type="RefSeq" id="WP_377506225.1">
    <property type="nucleotide sequence ID" value="NZ_JBHULU010000013.1"/>
</dbReference>
<dbReference type="PROSITE" id="PS51898">
    <property type="entry name" value="TYR_RECOMBINASE"/>
    <property type="match status" value="1"/>
</dbReference>
<dbReference type="Pfam" id="PF17293">
    <property type="entry name" value="Arm-DNA-bind_5"/>
    <property type="match status" value="1"/>
</dbReference>
<dbReference type="Gene3D" id="1.10.443.10">
    <property type="entry name" value="Intergrase catalytic core"/>
    <property type="match status" value="1"/>
</dbReference>
<dbReference type="InterPro" id="IPR025269">
    <property type="entry name" value="SAM-like_dom"/>
</dbReference>
<reference evidence="6" key="1">
    <citation type="journal article" date="2019" name="Int. J. Syst. Evol. Microbiol.">
        <title>The Global Catalogue of Microorganisms (GCM) 10K type strain sequencing project: providing services to taxonomists for standard genome sequencing and annotation.</title>
        <authorList>
            <consortium name="The Broad Institute Genomics Platform"/>
            <consortium name="The Broad Institute Genome Sequencing Center for Infectious Disease"/>
            <person name="Wu L."/>
            <person name="Ma J."/>
        </authorList>
    </citation>
    <scope>NUCLEOTIDE SEQUENCE [LARGE SCALE GENOMIC DNA]</scope>
    <source>
        <strain evidence="6">KCTC 42498</strain>
    </source>
</reference>
<proteinExistence type="inferred from homology"/>
<evidence type="ECO:0000259" key="4">
    <source>
        <dbReference type="PROSITE" id="PS51898"/>
    </source>
</evidence>
<comment type="caution">
    <text evidence="5">The sequence shown here is derived from an EMBL/GenBank/DDBJ whole genome shotgun (WGS) entry which is preliminary data.</text>
</comment>
<dbReference type="InterPro" id="IPR013762">
    <property type="entry name" value="Integrase-like_cat_sf"/>
</dbReference>
<dbReference type="PANTHER" id="PTHR30349">
    <property type="entry name" value="PHAGE INTEGRASE-RELATED"/>
    <property type="match status" value="1"/>
</dbReference>
<dbReference type="InterPro" id="IPR010998">
    <property type="entry name" value="Integrase_recombinase_N"/>
</dbReference>
<dbReference type="PANTHER" id="PTHR30349:SF64">
    <property type="entry name" value="PROPHAGE INTEGRASE INTD-RELATED"/>
    <property type="match status" value="1"/>
</dbReference>
<feature type="domain" description="Tyr recombinase" evidence="4">
    <location>
        <begin position="204"/>
        <end position="384"/>
    </location>
</feature>
<sequence length="391" mass="44586">MAKASNETVADKAPKTRVIVKGKLVKLRARRLPAGGESLYLDYNENGKRKYDFLGLHLMESPKTTKDRLQNKDNQLLAERIRSERELQLSKNSMIVKASVQRRADFIAYLDEFIDTYPKKDRRVIVAMAGKFKKFVDEPEMLRFSEVTVRLCGRFRDYLEQQCKGETPYNYFKKFRKVLKHAVKEGLIPANPAEEIENRKTEGIKKEVLTVEEIQKMASEECFLPEVKRAFLFSCVTGLRFCDVNELDWKSVVGTVMRVKQQKTSKDVVVNLNTTAMKLLGERPKPAVKEKKGKANPSEAKAERQKVFTLPSSTTCGKHLQNWADKAKVGKKVTWHCARHSFGTNLLISGADVRSVSGLLGHSSLIETQKYVRLVESLKEKAVENLPEILF</sequence>
<organism evidence="5 6">
    <name type="scientific">Pontibacter locisalis</name>
    <dbReference type="NCBI Taxonomy" id="1719035"/>
    <lineage>
        <taxon>Bacteria</taxon>
        <taxon>Pseudomonadati</taxon>
        <taxon>Bacteroidota</taxon>
        <taxon>Cytophagia</taxon>
        <taxon>Cytophagales</taxon>
        <taxon>Hymenobacteraceae</taxon>
        <taxon>Pontibacter</taxon>
    </lineage>
</organism>
<dbReference type="CDD" id="cd01185">
    <property type="entry name" value="INTN1_C_like"/>
    <property type="match status" value="1"/>
</dbReference>